<dbReference type="RefSeq" id="WP_119515993.1">
    <property type="nucleotide sequence ID" value="NZ_NQYH01000005.1"/>
</dbReference>
<evidence type="ECO:0000313" key="3">
    <source>
        <dbReference type="Proteomes" id="UP000266206"/>
    </source>
</evidence>
<proteinExistence type="predicted"/>
<dbReference type="Proteomes" id="UP000266206">
    <property type="component" value="Unassembled WGS sequence"/>
</dbReference>
<dbReference type="EMBL" id="NQYH01000005">
    <property type="protein sequence ID" value="RIY40992.1"/>
    <property type="molecule type" value="Genomic_DNA"/>
</dbReference>
<organism evidence="2 3">
    <name type="scientific">Neopusillimonas maritima</name>
    <dbReference type="NCBI Taxonomy" id="2026239"/>
    <lineage>
        <taxon>Bacteria</taxon>
        <taxon>Pseudomonadati</taxon>
        <taxon>Pseudomonadota</taxon>
        <taxon>Betaproteobacteria</taxon>
        <taxon>Burkholderiales</taxon>
        <taxon>Alcaligenaceae</taxon>
        <taxon>Neopusillimonas</taxon>
    </lineage>
</organism>
<protein>
    <submittedName>
        <fullName evidence="2">Uncharacterized protein</fullName>
    </submittedName>
</protein>
<evidence type="ECO:0000256" key="1">
    <source>
        <dbReference type="SAM" id="MobiDB-lite"/>
    </source>
</evidence>
<comment type="caution">
    <text evidence="2">The sequence shown here is derived from an EMBL/GenBank/DDBJ whole genome shotgun (WGS) entry which is preliminary data.</text>
</comment>
<sequence>MHKTLSNPQPATSQSAQLPAQEAVKSDQSNHAVTEQEALAAAQELLTQTSVIEALESLYDDALLNDDEDAVSGLEQLFVSAGIEAFIGQSCHKDDQDQVRARPLQQ</sequence>
<evidence type="ECO:0000313" key="2">
    <source>
        <dbReference type="EMBL" id="RIY40992.1"/>
    </source>
</evidence>
<dbReference type="AlphaFoldDB" id="A0A3A1YS04"/>
<gene>
    <name evidence="2" type="ORF">CJP73_07550</name>
</gene>
<feature type="compositionally biased region" description="Polar residues" evidence="1">
    <location>
        <begin position="1"/>
        <end position="18"/>
    </location>
</feature>
<reference evidence="2 3" key="1">
    <citation type="submission" date="2017-08" db="EMBL/GenBank/DDBJ databases">
        <title>Pusillimonas indicus sp. nov., a member of the family Alcaligenaceae isolated from surface seawater.</title>
        <authorList>
            <person name="Li J."/>
        </authorList>
    </citation>
    <scope>NUCLEOTIDE SEQUENCE [LARGE SCALE GENOMIC DNA]</scope>
    <source>
        <strain evidence="2 3">L52-1-41</strain>
    </source>
</reference>
<name>A0A3A1YS04_9BURK</name>
<accession>A0A3A1YS04</accession>
<feature type="region of interest" description="Disordered" evidence="1">
    <location>
        <begin position="1"/>
        <end position="32"/>
    </location>
</feature>